<dbReference type="PANTHER" id="PTHR37981:SF1">
    <property type="entry name" value="SGNH HYDROLASE-TYPE ESTERASE DOMAIN-CONTAINING PROTEIN"/>
    <property type="match status" value="1"/>
</dbReference>
<feature type="disulfide bond" evidence="2">
    <location>
        <begin position="136"/>
        <end position="144"/>
    </location>
</feature>
<name>A0A1Q9LLL4_9PSEU</name>
<keyword evidence="3" id="KW-0732">Signal</keyword>
<gene>
    <name evidence="5" type="ORF">BJP25_18300</name>
</gene>
<dbReference type="AlphaFoldDB" id="A0A1Q9LLL4"/>
<feature type="active site" evidence="1">
    <location>
        <position position="260"/>
    </location>
</feature>
<evidence type="ECO:0000259" key="4">
    <source>
        <dbReference type="Pfam" id="PF13472"/>
    </source>
</evidence>
<evidence type="ECO:0000256" key="1">
    <source>
        <dbReference type="PIRSR" id="PIRSR637460-1"/>
    </source>
</evidence>
<dbReference type="EMBL" id="MKQR01000013">
    <property type="protein sequence ID" value="OLR92926.1"/>
    <property type="molecule type" value="Genomic_DNA"/>
</dbReference>
<evidence type="ECO:0000256" key="2">
    <source>
        <dbReference type="PIRSR" id="PIRSR637460-2"/>
    </source>
</evidence>
<evidence type="ECO:0000313" key="6">
    <source>
        <dbReference type="Proteomes" id="UP000186040"/>
    </source>
</evidence>
<feature type="signal peptide" evidence="3">
    <location>
        <begin position="1"/>
        <end position="43"/>
    </location>
</feature>
<dbReference type="STRING" id="1193682.BJP25_18300"/>
<dbReference type="GO" id="GO:0004806">
    <property type="term" value="F:triacylglycerol lipase activity"/>
    <property type="evidence" value="ECO:0007669"/>
    <property type="project" value="TreeGrafter"/>
</dbReference>
<sequence>MVRSGNPAPPEATVRFFRPAQRFAVVAAAAAAALAGAVLPASAAVGKYVALGDSYSSGTGAGSYGSSGGCKRSANAYAQLWANANKPSSFSFAACSGAVTSDVLNSQVSAVTSDTALVTLSIGGNDAGFANVMITCNTSSDATCVSRNTEAQNFARTTLPGRLDNVYNAIRTRAPGARVVVVGYPHIYQLGGSCSIGLSETKRAAVNTSSDVLANVIAARAAAHGFTFVDGRTAFAGHEICASGARWLNSVTFPVDESYHPNAAGQSGGYYAALERVA</sequence>
<dbReference type="Pfam" id="PF13472">
    <property type="entry name" value="Lipase_GDSL_2"/>
    <property type="match status" value="1"/>
</dbReference>
<dbReference type="Proteomes" id="UP000186040">
    <property type="component" value="Unassembled WGS sequence"/>
</dbReference>
<evidence type="ECO:0000313" key="5">
    <source>
        <dbReference type="EMBL" id="OLR92926.1"/>
    </source>
</evidence>
<dbReference type="InterPro" id="IPR037460">
    <property type="entry name" value="SEST-like"/>
</dbReference>
<dbReference type="InterPro" id="IPR036514">
    <property type="entry name" value="SGNH_hydro_sf"/>
</dbReference>
<feature type="disulfide bond" evidence="2">
    <location>
        <begin position="70"/>
        <end position="95"/>
    </location>
</feature>
<feature type="active site" description="Nucleophile" evidence="1">
    <location>
        <position position="54"/>
    </location>
</feature>
<dbReference type="OrthoDB" id="5503950at2"/>
<accession>A0A1Q9LLL4</accession>
<keyword evidence="2" id="KW-1015">Disulfide bond</keyword>
<reference evidence="5 6" key="1">
    <citation type="submission" date="2016-10" db="EMBL/GenBank/DDBJ databases">
        <title>The Draft Genome Sequence of Actinokineospora bangkokensis 44EHWT reveals the biosynthetic pathway of antifungal compounds Thailandins with unusual extender unit butylmalonyl-CoA.</title>
        <authorList>
            <person name="Greule A."/>
            <person name="Intra B."/>
            <person name="Flemming S."/>
            <person name="Rommel M.G."/>
            <person name="Panbangred W."/>
            <person name="Bechthold A."/>
        </authorList>
    </citation>
    <scope>NUCLEOTIDE SEQUENCE [LARGE SCALE GENOMIC DNA]</scope>
    <source>
        <strain evidence="5 6">44EHW</strain>
    </source>
</reference>
<dbReference type="CDD" id="cd01823">
    <property type="entry name" value="SEST_like"/>
    <property type="match status" value="1"/>
</dbReference>
<organism evidence="5 6">
    <name type="scientific">Actinokineospora bangkokensis</name>
    <dbReference type="NCBI Taxonomy" id="1193682"/>
    <lineage>
        <taxon>Bacteria</taxon>
        <taxon>Bacillati</taxon>
        <taxon>Actinomycetota</taxon>
        <taxon>Actinomycetes</taxon>
        <taxon>Pseudonocardiales</taxon>
        <taxon>Pseudonocardiaceae</taxon>
        <taxon>Actinokineospora</taxon>
    </lineage>
</organism>
<keyword evidence="6" id="KW-1185">Reference proteome</keyword>
<evidence type="ECO:0000256" key="3">
    <source>
        <dbReference type="SAM" id="SignalP"/>
    </source>
</evidence>
<feature type="disulfide bond" evidence="2">
    <location>
        <begin position="194"/>
        <end position="241"/>
    </location>
</feature>
<comment type="caution">
    <text evidence="5">The sequence shown here is derived from an EMBL/GenBank/DDBJ whole genome shotgun (WGS) entry which is preliminary data.</text>
</comment>
<proteinExistence type="predicted"/>
<protein>
    <submittedName>
        <fullName evidence="5">Lipase</fullName>
    </submittedName>
</protein>
<feature type="domain" description="SGNH hydrolase-type esterase" evidence="4">
    <location>
        <begin position="50"/>
        <end position="266"/>
    </location>
</feature>
<dbReference type="GO" id="GO:0019433">
    <property type="term" value="P:triglyceride catabolic process"/>
    <property type="evidence" value="ECO:0007669"/>
    <property type="project" value="TreeGrafter"/>
</dbReference>
<feature type="chain" id="PRO_5012435328" evidence="3">
    <location>
        <begin position="44"/>
        <end position="278"/>
    </location>
</feature>
<dbReference type="Gene3D" id="3.40.50.1110">
    <property type="entry name" value="SGNH hydrolase"/>
    <property type="match status" value="1"/>
</dbReference>
<dbReference type="InterPro" id="IPR013830">
    <property type="entry name" value="SGNH_hydro"/>
</dbReference>
<dbReference type="SUPFAM" id="SSF52266">
    <property type="entry name" value="SGNH hydrolase"/>
    <property type="match status" value="1"/>
</dbReference>
<dbReference type="PANTHER" id="PTHR37981">
    <property type="entry name" value="LIPASE 2"/>
    <property type="match status" value="1"/>
</dbReference>